<reference evidence="1" key="1">
    <citation type="submission" date="2022-11" db="EMBL/GenBank/DDBJ databases">
        <authorList>
            <person name="Hyden B.L."/>
            <person name="Feng K."/>
            <person name="Yates T."/>
            <person name="Jawdy S."/>
            <person name="Smart L.B."/>
            <person name="Muchero W."/>
        </authorList>
    </citation>
    <scope>NUCLEOTIDE SEQUENCE</scope>
    <source>
        <tissue evidence="1">Shoot tip</tissue>
    </source>
</reference>
<name>A0A9Q0WKL8_9ROSI</name>
<protein>
    <submittedName>
        <fullName evidence="1">Uncharacterized protein</fullName>
    </submittedName>
</protein>
<dbReference type="EMBL" id="JAPFFM010000003">
    <property type="protein sequence ID" value="KAJ6768946.1"/>
    <property type="molecule type" value="Genomic_DNA"/>
</dbReference>
<gene>
    <name evidence="1" type="ORF">OIU74_022587</name>
</gene>
<sequence length="76" mass="8558">MDYDVDDLDDGEGNFVPFEEEVGGDVLDIDAAPAMDEFQRPRMCKEGEVENKGIVELGAFFGGYIIKFYFGSLFYN</sequence>
<accession>A0A9Q0WKL8</accession>
<keyword evidence="2" id="KW-1185">Reference proteome</keyword>
<dbReference type="AlphaFoldDB" id="A0A9Q0WKL8"/>
<evidence type="ECO:0000313" key="1">
    <source>
        <dbReference type="EMBL" id="KAJ6768946.1"/>
    </source>
</evidence>
<dbReference type="Proteomes" id="UP001151752">
    <property type="component" value="Chromosome 8"/>
</dbReference>
<proteinExistence type="predicted"/>
<comment type="caution">
    <text evidence="1">The sequence shown here is derived from an EMBL/GenBank/DDBJ whole genome shotgun (WGS) entry which is preliminary data.</text>
</comment>
<organism evidence="1 2">
    <name type="scientific">Salix koriyanagi</name>
    <dbReference type="NCBI Taxonomy" id="2511006"/>
    <lineage>
        <taxon>Eukaryota</taxon>
        <taxon>Viridiplantae</taxon>
        <taxon>Streptophyta</taxon>
        <taxon>Embryophyta</taxon>
        <taxon>Tracheophyta</taxon>
        <taxon>Spermatophyta</taxon>
        <taxon>Magnoliopsida</taxon>
        <taxon>eudicotyledons</taxon>
        <taxon>Gunneridae</taxon>
        <taxon>Pentapetalae</taxon>
        <taxon>rosids</taxon>
        <taxon>fabids</taxon>
        <taxon>Malpighiales</taxon>
        <taxon>Salicaceae</taxon>
        <taxon>Saliceae</taxon>
        <taxon>Salix</taxon>
    </lineage>
</organism>
<reference evidence="1" key="2">
    <citation type="journal article" date="2023" name="Int. J. Mol. Sci.">
        <title>De Novo Assembly and Annotation of 11 Diverse Shrub Willow (Salix) Genomes Reveals Novel Gene Organization in Sex-Linked Regions.</title>
        <authorList>
            <person name="Hyden B."/>
            <person name="Feng K."/>
            <person name="Yates T.B."/>
            <person name="Jawdy S."/>
            <person name="Cereghino C."/>
            <person name="Smart L.B."/>
            <person name="Muchero W."/>
        </authorList>
    </citation>
    <scope>NUCLEOTIDE SEQUENCE</scope>
    <source>
        <tissue evidence="1">Shoot tip</tissue>
    </source>
</reference>
<evidence type="ECO:0000313" key="2">
    <source>
        <dbReference type="Proteomes" id="UP001151752"/>
    </source>
</evidence>